<dbReference type="EMBL" id="LK022848">
    <property type="protein sequence ID" value="CDR06320.1"/>
    <property type="molecule type" value="Genomic_DNA"/>
</dbReference>
<accession>A0A060ZJP4</accession>
<dbReference type="GO" id="GO:0046677">
    <property type="term" value="P:response to antibiotic"/>
    <property type="evidence" value="ECO:0007669"/>
    <property type="project" value="InterPro"/>
</dbReference>
<evidence type="ECO:0000256" key="5">
    <source>
        <dbReference type="PROSITE-ProRule" id="PRU00335"/>
    </source>
</evidence>
<keyword evidence="2" id="KW-0805">Transcription regulation</keyword>
<dbReference type="InterPro" id="IPR050109">
    <property type="entry name" value="HTH-type_TetR-like_transc_reg"/>
</dbReference>
<feature type="region of interest" description="Disordered" evidence="6">
    <location>
        <begin position="1"/>
        <end position="26"/>
    </location>
</feature>
<dbReference type="GeneID" id="32470038"/>
<dbReference type="SUPFAM" id="SSF46689">
    <property type="entry name" value="Homeodomain-like"/>
    <property type="match status" value="1"/>
</dbReference>
<dbReference type="HOGENOM" id="CLU_069543_5_2_11"/>
<dbReference type="InterPro" id="IPR001647">
    <property type="entry name" value="HTH_TetR"/>
</dbReference>
<dbReference type="PROSITE" id="PS50977">
    <property type="entry name" value="HTH_TETR_2"/>
    <property type="match status" value="1"/>
</dbReference>
<evidence type="ECO:0000313" key="8">
    <source>
        <dbReference type="EMBL" id="CDR06320.1"/>
    </source>
</evidence>
<gene>
    <name evidence="8" type="ORF">SIRAN3222</name>
</gene>
<proteinExistence type="predicted"/>
<evidence type="ECO:0000256" key="2">
    <source>
        <dbReference type="ARBA" id="ARBA00023015"/>
    </source>
</evidence>
<evidence type="ECO:0000256" key="3">
    <source>
        <dbReference type="ARBA" id="ARBA00023125"/>
    </source>
</evidence>
<feature type="DNA-binding region" description="H-T-H motif" evidence="5">
    <location>
        <begin position="54"/>
        <end position="73"/>
    </location>
</feature>
<evidence type="ECO:0000256" key="6">
    <source>
        <dbReference type="SAM" id="MobiDB-lite"/>
    </source>
</evidence>
<evidence type="ECO:0000256" key="1">
    <source>
        <dbReference type="ARBA" id="ARBA00022491"/>
    </source>
</evidence>
<dbReference type="PRINTS" id="PR00400">
    <property type="entry name" value="TETREPRESSOR"/>
</dbReference>
<evidence type="ECO:0000259" key="7">
    <source>
        <dbReference type="PROSITE" id="PS50977"/>
    </source>
</evidence>
<evidence type="ECO:0000256" key="4">
    <source>
        <dbReference type="ARBA" id="ARBA00023163"/>
    </source>
</evidence>
<name>A0A060ZJP4_9ACTN</name>
<dbReference type="InterPro" id="IPR004111">
    <property type="entry name" value="Repressor_TetR_C"/>
</dbReference>
<dbReference type="Gene3D" id="1.10.357.10">
    <property type="entry name" value="Tetracycline Repressor, domain 2"/>
    <property type="match status" value="1"/>
</dbReference>
<dbReference type="PRINTS" id="PR00455">
    <property type="entry name" value="HTHTETR"/>
</dbReference>
<keyword evidence="1" id="KW-0678">Repressor</keyword>
<dbReference type="InterPro" id="IPR036271">
    <property type="entry name" value="Tet_transcr_reg_TetR-rel_C_sf"/>
</dbReference>
<keyword evidence="3 5" id="KW-0238">DNA-binding</keyword>
<dbReference type="Pfam" id="PF02909">
    <property type="entry name" value="TetR_C_1"/>
    <property type="match status" value="1"/>
</dbReference>
<dbReference type="InterPro" id="IPR003012">
    <property type="entry name" value="Tet_transcr_reg_TetR"/>
</dbReference>
<dbReference type="InterPro" id="IPR009057">
    <property type="entry name" value="Homeodomain-like_sf"/>
</dbReference>
<reference evidence="8" key="1">
    <citation type="submission" date="2014-05" db="EMBL/GenBank/DDBJ databases">
        <authorList>
            <person name="Horn Fabian"/>
        </authorList>
    </citation>
    <scope>NUCLEOTIDE SEQUENCE</scope>
</reference>
<dbReference type="SUPFAM" id="SSF48498">
    <property type="entry name" value="Tetracyclin repressor-like, C-terminal domain"/>
    <property type="match status" value="1"/>
</dbReference>
<dbReference type="GO" id="GO:0003700">
    <property type="term" value="F:DNA-binding transcription factor activity"/>
    <property type="evidence" value="ECO:0007669"/>
    <property type="project" value="TreeGrafter"/>
</dbReference>
<dbReference type="PANTHER" id="PTHR30055">
    <property type="entry name" value="HTH-TYPE TRANSCRIPTIONAL REGULATOR RUTR"/>
    <property type="match status" value="1"/>
</dbReference>
<dbReference type="PANTHER" id="PTHR30055:SF151">
    <property type="entry name" value="TRANSCRIPTIONAL REGULATORY PROTEIN"/>
    <property type="match status" value="1"/>
</dbReference>
<dbReference type="AlphaFoldDB" id="A0A060ZJP4"/>
<dbReference type="Pfam" id="PF00440">
    <property type="entry name" value="TetR_N"/>
    <property type="match status" value="1"/>
</dbReference>
<keyword evidence="4" id="KW-0804">Transcription</keyword>
<feature type="domain" description="HTH tetR-type" evidence="7">
    <location>
        <begin position="31"/>
        <end position="91"/>
    </location>
</feature>
<dbReference type="RefSeq" id="WP_078956620.1">
    <property type="nucleotide sequence ID" value="NZ_BAABDR010000068.1"/>
</dbReference>
<dbReference type="GO" id="GO:0000976">
    <property type="term" value="F:transcription cis-regulatory region binding"/>
    <property type="evidence" value="ECO:0007669"/>
    <property type="project" value="TreeGrafter"/>
</dbReference>
<dbReference type="GO" id="GO:0045892">
    <property type="term" value="P:negative regulation of DNA-templated transcription"/>
    <property type="evidence" value="ECO:0007669"/>
    <property type="project" value="InterPro"/>
</dbReference>
<protein>
    <submittedName>
        <fullName evidence="8">Regulatory protein TetR</fullName>
    </submittedName>
</protein>
<sequence>MTAQRAGDPQKGKPRRSSRSLWNDNRTAEPQLTRSEIVRVALELLVRHGYEAFSMRKLAAELDVKNPSLYWHFQNKEDLFDLVADAIVGECVLPEDGEPEAWAERLAETARNLRAAFLEYSAAMPLFTGRALLGPNGLRLSDYVIGTMRRAGFDDRTAGYAYLLLTYYVVGFVIQETAFGRGEAGEARLREMNDLLRGLSPERFPNIAAIRETLTERGLDERFELGLRGMLGGFAGERKEN</sequence>
<organism evidence="8">
    <name type="scientific">Streptomyces iranensis</name>
    <dbReference type="NCBI Taxonomy" id="576784"/>
    <lineage>
        <taxon>Bacteria</taxon>
        <taxon>Bacillati</taxon>
        <taxon>Actinomycetota</taxon>
        <taxon>Actinomycetes</taxon>
        <taxon>Kitasatosporales</taxon>
        <taxon>Streptomycetaceae</taxon>
        <taxon>Streptomyces</taxon>
        <taxon>Streptomyces violaceusniger group</taxon>
    </lineage>
</organism>